<dbReference type="Proteomes" id="UP000092462">
    <property type="component" value="Unassembled WGS sequence"/>
</dbReference>
<evidence type="ECO:0000313" key="7">
    <source>
        <dbReference type="EnsemblMetazoa" id="PPAI000428-PA"/>
    </source>
</evidence>
<dbReference type="Gene3D" id="3.40.50.2060">
    <property type="match status" value="1"/>
</dbReference>
<protein>
    <recommendedName>
        <fullName evidence="6">Vacuolar protein sorting-associated protein 45</fullName>
    </recommendedName>
</protein>
<evidence type="ECO:0000256" key="6">
    <source>
        <dbReference type="ARBA" id="ARBA00073001"/>
    </source>
</evidence>
<dbReference type="GO" id="GO:0012505">
    <property type="term" value="C:endomembrane system"/>
    <property type="evidence" value="ECO:0007669"/>
    <property type="project" value="UniProtKB-SubCell"/>
</dbReference>
<accession>A0A1B0CZA6</accession>
<keyword evidence="3" id="KW-0813">Transport</keyword>
<name>A0A1B0CZA6_PHLPP</name>
<dbReference type="InterPro" id="IPR043127">
    <property type="entry name" value="Sec-1-like_dom3a"/>
</dbReference>
<dbReference type="SUPFAM" id="SSF56815">
    <property type="entry name" value="Sec1/munc18-like (SM) proteins"/>
    <property type="match status" value="1"/>
</dbReference>
<evidence type="ECO:0000256" key="1">
    <source>
        <dbReference type="ARBA" id="ARBA00004184"/>
    </source>
</evidence>
<sequence length="594" mass="66795">MNVITAIKLYINKMANESGPGMKILLMDKETVSEFLPLWLQLIINLDFLVKSQTSIVSMAFSQSDMLQKDVFLFERIDSPRSDERMKHLKCIVFLRPTKNNISLLSHELRFPKYGSYYVCNNIIPRTDIKLLAECDDSESVREIKELYADYLCINNNLFSLNIPTSMHALNWTSEALARSVDGVTAVLLSLKMKPVIRFRAGSNVAQALAKQVNEKITKESALFEFRVQESGAPPPLLLILDRRDDPVTPLLNQWTYQAMVHELLGINNNRVDLSGISGAPKDMKEVVMSVDQDEFYAKNMYSNFGEIGTTIKGLMDEFQKKAKDQKKVESIADMKNFVETYPQFRKMCGTVTKHVVVIGELSVQVGKNLLFEVSELEQEIACRTDHSAQLQRVKRLIGDGKATIKDALRLILLYSLRYERHANCDITGLLQTLKNRGGPAHIVPRMLEYAGQHARQGDLFSTVKITDAVKLTRSLIKGLKGVENVFTQHSCLLKETLEDVIRGRPLDPLYPSIGSELPFRRPPQQVIVFIVGGATYEEALAVYQLNSAGHRIILGGTTIHNSDSFCKEVVAATAGVPFKHTRSLQQFHASDNA</sequence>
<evidence type="ECO:0000256" key="3">
    <source>
        <dbReference type="ARBA" id="ARBA00022448"/>
    </source>
</evidence>
<dbReference type="Gene3D" id="1.25.40.60">
    <property type="match status" value="1"/>
</dbReference>
<keyword evidence="4" id="KW-0653">Protein transport</keyword>
<proteinExistence type="inferred from homology"/>
<comment type="similarity">
    <text evidence="2">Belongs to the STXBP/unc-18/SEC1 family.</text>
</comment>
<dbReference type="GO" id="GO:0016192">
    <property type="term" value="P:vesicle-mediated transport"/>
    <property type="evidence" value="ECO:0007669"/>
    <property type="project" value="InterPro"/>
</dbReference>
<dbReference type="Pfam" id="PF00995">
    <property type="entry name" value="Sec1"/>
    <property type="match status" value="1"/>
</dbReference>
<evidence type="ECO:0000256" key="2">
    <source>
        <dbReference type="ARBA" id="ARBA00009884"/>
    </source>
</evidence>
<dbReference type="VEuPathDB" id="VectorBase:PPAI000428"/>
<dbReference type="EnsemblMetazoa" id="PPAI000428-RA">
    <property type="protein sequence ID" value="PPAI000428-PA"/>
    <property type="gene ID" value="PPAI000428"/>
</dbReference>
<reference evidence="7" key="1">
    <citation type="submission" date="2022-08" db="UniProtKB">
        <authorList>
            <consortium name="EnsemblMetazoa"/>
        </authorList>
    </citation>
    <scope>IDENTIFICATION</scope>
    <source>
        <strain evidence="7">Israel</strain>
    </source>
</reference>
<dbReference type="EMBL" id="AJVK01002214">
    <property type="status" value="NOT_ANNOTATED_CDS"/>
    <property type="molecule type" value="Genomic_DNA"/>
</dbReference>
<evidence type="ECO:0000313" key="8">
    <source>
        <dbReference type="Proteomes" id="UP000092462"/>
    </source>
</evidence>
<dbReference type="InterPro" id="IPR043154">
    <property type="entry name" value="Sec-1-like_dom1"/>
</dbReference>
<dbReference type="InterPro" id="IPR036045">
    <property type="entry name" value="Sec1-like_sf"/>
</dbReference>
<keyword evidence="5" id="KW-0472">Membrane</keyword>
<dbReference type="GO" id="GO:0015031">
    <property type="term" value="P:protein transport"/>
    <property type="evidence" value="ECO:0007669"/>
    <property type="project" value="UniProtKB-KW"/>
</dbReference>
<dbReference type="PIRSF" id="PIRSF005715">
    <property type="entry name" value="VPS45_Sec1"/>
    <property type="match status" value="1"/>
</dbReference>
<dbReference type="PANTHER" id="PTHR11679">
    <property type="entry name" value="VESICLE PROTEIN SORTING-ASSOCIATED"/>
    <property type="match status" value="1"/>
</dbReference>
<keyword evidence="8" id="KW-1185">Reference proteome</keyword>
<comment type="subcellular location">
    <subcellularLocation>
        <location evidence="1">Endomembrane system</location>
        <topology evidence="1">Peripheral membrane protein</topology>
    </subcellularLocation>
</comment>
<dbReference type="InterPro" id="IPR027482">
    <property type="entry name" value="Sec1-like_dom2"/>
</dbReference>
<dbReference type="FunFam" id="3.90.830.10:FF:000002">
    <property type="entry name" value="Vacuolar protein sorting-associated protein 45"/>
    <property type="match status" value="1"/>
</dbReference>
<dbReference type="GO" id="GO:0031410">
    <property type="term" value="C:cytoplasmic vesicle"/>
    <property type="evidence" value="ECO:0007669"/>
    <property type="project" value="UniProtKB-ARBA"/>
</dbReference>
<dbReference type="InterPro" id="IPR001619">
    <property type="entry name" value="Sec1-like"/>
</dbReference>
<dbReference type="Gene3D" id="3.90.830.10">
    <property type="entry name" value="Syntaxin Binding Protein 1, Chain A, domain 2"/>
    <property type="match status" value="1"/>
</dbReference>
<evidence type="ECO:0000256" key="5">
    <source>
        <dbReference type="ARBA" id="ARBA00023136"/>
    </source>
</evidence>
<organism evidence="7 8">
    <name type="scientific">Phlebotomus papatasi</name>
    <name type="common">Sandfly</name>
    <dbReference type="NCBI Taxonomy" id="29031"/>
    <lineage>
        <taxon>Eukaryota</taxon>
        <taxon>Metazoa</taxon>
        <taxon>Ecdysozoa</taxon>
        <taxon>Arthropoda</taxon>
        <taxon>Hexapoda</taxon>
        <taxon>Insecta</taxon>
        <taxon>Pterygota</taxon>
        <taxon>Neoptera</taxon>
        <taxon>Endopterygota</taxon>
        <taxon>Diptera</taxon>
        <taxon>Nematocera</taxon>
        <taxon>Psychodoidea</taxon>
        <taxon>Psychodidae</taxon>
        <taxon>Phlebotomus</taxon>
        <taxon>Phlebotomus</taxon>
    </lineage>
</organism>
<dbReference type="Gene3D" id="3.40.50.1910">
    <property type="match status" value="1"/>
</dbReference>
<dbReference type="VEuPathDB" id="VectorBase:PPAPM1_007644"/>
<evidence type="ECO:0000256" key="4">
    <source>
        <dbReference type="ARBA" id="ARBA00022927"/>
    </source>
</evidence>
<dbReference type="AlphaFoldDB" id="A0A1B0CZA6"/>